<evidence type="ECO:0000313" key="3">
    <source>
        <dbReference type="Proteomes" id="UP000316270"/>
    </source>
</evidence>
<organism evidence="2 3">
    <name type="scientific">Venturia effusa</name>
    <dbReference type="NCBI Taxonomy" id="50376"/>
    <lineage>
        <taxon>Eukaryota</taxon>
        <taxon>Fungi</taxon>
        <taxon>Dikarya</taxon>
        <taxon>Ascomycota</taxon>
        <taxon>Pezizomycotina</taxon>
        <taxon>Dothideomycetes</taxon>
        <taxon>Pleosporomycetidae</taxon>
        <taxon>Venturiales</taxon>
        <taxon>Venturiaceae</taxon>
        <taxon>Venturia</taxon>
    </lineage>
</organism>
<protein>
    <submittedName>
        <fullName evidence="2">Uncharacterized protein</fullName>
    </submittedName>
</protein>
<dbReference type="EMBL" id="CP042190">
    <property type="protein sequence ID" value="QDS71857.1"/>
    <property type="molecule type" value="Genomic_DNA"/>
</dbReference>
<accession>A0A517L8A5</accession>
<evidence type="ECO:0000313" key="2">
    <source>
        <dbReference type="EMBL" id="QDS71857.1"/>
    </source>
</evidence>
<dbReference type="AlphaFoldDB" id="A0A517L8A5"/>
<feature type="region of interest" description="Disordered" evidence="1">
    <location>
        <begin position="1"/>
        <end position="32"/>
    </location>
</feature>
<gene>
    <name evidence="2" type="ORF">FKW77_010000</name>
</gene>
<evidence type="ECO:0000256" key="1">
    <source>
        <dbReference type="SAM" id="MobiDB-lite"/>
    </source>
</evidence>
<dbReference type="Proteomes" id="UP000316270">
    <property type="component" value="Chromosome 6"/>
</dbReference>
<reference evidence="2 3" key="1">
    <citation type="submission" date="2019-07" db="EMBL/GenBank/DDBJ databases">
        <title>Finished genome of Venturia effusa.</title>
        <authorList>
            <person name="Young C.A."/>
            <person name="Cox M.P."/>
            <person name="Ganley A.R.D."/>
            <person name="David W.J."/>
        </authorList>
    </citation>
    <scope>NUCLEOTIDE SEQUENCE [LARGE SCALE GENOMIC DNA]</scope>
    <source>
        <strain evidence="3">albino</strain>
    </source>
</reference>
<proteinExistence type="predicted"/>
<keyword evidence="3" id="KW-1185">Reference proteome</keyword>
<name>A0A517L8A5_9PEZI</name>
<sequence>MQNEQEASASENTSTDATQTTQKPCAPKHTTQPILASEVEKGMIVKIHGRICQVVDHAPLKLLHTHYRHIVGLALKGGRVCHLEILAKKYVEVPTAEEWHECLNLPSESM</sequence>